<keyword evidence="3" id="KW-1185">Reference proteome</keyword>
<evidence type="ECO:0000313" key="3">
    <source>
        <dbReference type="Proteomes" id="UP001066276"/>
    </source>
</evidence>
<comment type="caution">
    <text evidence="2">The sequence shown here is derived from an EMBL/GenBank/DDBJ whole genome shotgun (WGS) entry which is preliminary data.</text>
</comment>
<feature type="compositionally biased region" description="Basic and acidic residues" evidence="1">
    <location>
        <begin position="9"/>
        <end position="18"/>
    </location>
</feature>
<feature type="compositionally biased region" description="Basic and acidic residues" evidence="1">
    <location>
        <begin position="103"/>
        <end position="123"/>
    </location>
</feature>
<dbReference type="Proteomes" id="UP001066276">
    <property type="component" value="Chromosome 2_1"/>
</dbReference>
<dbReference type="AlphaFoldDB" id="A0AAV7V9B6"/>
<evidence type="ECO:0000256" key="1">
    <source>
        <dbReference type="SAM" id="MobiDB-lite"/>
    </source>
</evidence>
<reference evidence="2" key="1">
    <citation type="journal article" date="2022" name="bioRxiv">
        <title>Sequencing and chromosome-scale assembly of the giantPleurodeles waltlgenome.</title>
        <authorList>
            <person name="Brown T."/>
            <person name="Elewa A."/>
            <person name="Iarovenko S."/>
            <person name="Subramanian E."/>
            <person name="Araus A.J."/>
            <person name="Petzold A."/>
            <person name="Susuki M."/>
            <person name="Suzuki K.-i.T."/>
            <person name="Hayashi T."/>
            <person name="Toyoda A."/>
            <person name="Oliveira C."/>
            <person name="Osipova E."/>
            <person name="Leigh N.D."/>
            <person name="Simon A."/>
            <person name="Yun M.H."/>
        </authorList>
    </citation>
    <scope>NUCLEOTIDE SEQUENCE</scope>
    <source>
        <strain evidence="2">20211129_DDA</strain>
        <tissue evidence="2">Liver</tissue>
    </source>
</reference>
<name>A0AAV7V9B6_PLEWA</name>
<accession>A0AAV7V9B6</accession>
<evidence type="ECO:0000313" key="2">
    <source>
        <dbReference type="EMBL" id="KAJ1197204.1"/>
    </source>
</evidence>
<protein>
    <submittedName>
        <fullName evidence="2">Uncharacterized protein</fullName>
    </submittedName>
</protein>
<organism evidence="2 3">
    <name type="scientific">Pleurodeles waltl</name>
    <name type="common">Iberian ribbed newt</name>
    <dbReference type="NCBI Taxonomy" id="8319"/>
    <lineage>
        <taxon>Eukaryota</taxon>
        <taxon>Metazoa</taxon>
        <taxon>Chordata</taxon>
        <taxon>Craniata</taxon>
        <taxon>Vertebrata</taxon>
        <taxon>Euteleostomi</taxon>
        <taxon>Amphibia</taxon>
        <taxon>Batrachia</taxon>
        <taxon>Caudata</taxon>
        <taxon>Salamandroidea</taxon>
        <taxon>Salamandridae</taxon>
        <taxon>Pleurodelinae</taxon>
        <taxon>Pleurodeles</taxon>
    </lineage>
</organism>
<feature type="region of interest" description="Disordered" evidence="1">
    <location>
        <begin position="1"/>
        <end position="22"/>
    </location>
</feature>
<feature type="region of interest" description="Disordered" evidence="1">
    <location>
        <begin position="72"/>
        <end position="130"/>
    </location>
</feature>
<gene>
    <name evidence="2" type="ORF">NDU88_001066</name>
</gene>
<dbReference type="EMBL" id="JANPWB010000003">
    <property type="protein sequence ID" value="KAJ1197204.1"/>
    <property type="molecule type" value="Genomic_DNA"/>
</dbReference>
<proteinExistence type="predicted"/>
<sequence length="130" mass="13910">MLWGALPPPRDKKEERKGIPQPFGSVVGCCGIAANGIQDGRRSVKAETLTGERALGCRRARNPSGLLCRAEPRLRSASEATPGLAQQKPAERRVAMPGTGSCRDTRAGTRVSERARGEVEYRGGHTGSQE</sequence>